<dbReference type="AlphaFoldDB" id="A0A917DTY1"/>
<evidence type="ECO:0000256" key="2">
    <source>
        <dbReference type="ARBA" id="ARBA00023002"/>
    </source>
</evidence>
<proteinExistence type="inferred from homology"/>
<dbReference type="GO" id="GO:0010181">
    <property type="term" value="F:FMN binding"/>
    <property type="evidence" value="ECO:0007669"/>
    <property type="project" value="InterPro"/>
</dbReference>
<comment type="similarity">
    <text evidence="1">Belongs to the non-flavoprotein flavin reductase family.</text>
</comment>
<dbReference type="SUPFAM" id="SSF50475">
    <property type="entry name" value="FMN-binding split barrel"/>
    <property type="match status" value="1"/>
</dbReference>
<dbReference type="Pfam" id="PF01613">
    <property type="entry name" value="Flavin_Reduct"/>
    <property type="match status" value="1"/>
</dbReference>
<dbReference type="RefSeq" id="WP_066774231.1">
    <property type="nucleotide sequence ID" value="NZ_BMIP01000004.1"/>
</dbReference>
<keyword evidence="2" id="KW-0560">Oxidoreductase</keyword>
<dbReference type="GO" id="GO:0004497">
    <property type="term" value="F:monooxygenase activity"/>
    <property type="evidence" value="ECO:0007669"/>
    <property type="project" value="UniProtKB-KW"/>
</dbReference>
<reference evidence="4" key="1">
    <citation type="journal article" date="2014" name="Int. J. Syst. Evol. Microbiol.">
        <title>Complete genome sequence of Corynebacterium casei LMG S-19264T (=DSM 44701T), isolated from a smear-ripened cheese.</title>
        <authorList>
            <consortium name="US DOE Joint Genome Institute (JGI-PGF)"/>
            <person name="Walter F."/>
            <person name="Albersmeier A."/>
            <person name="Kalinowski J."/>
            <person name="Ruckert C."/>
        </authorList>
    </citation>
    <scope>NUCLEOTIDE SEQUENCE</scope>
    <source>
        <strain evidence="4">CGMCC 1.15360</strain>
    </source>
</reference>
<gene>
    <name evidence="4" type="primary">mmyF</name>
    <name evidence="4" type="ORF">GCM10010990_20260</name>
</gene>
<dbReference type="InterPro" id="IPR012349">
    <property type="entry name" value="Split_barrel_FMN-bd"/>
</dbReference>
<reference evidence="4" key="2">
    <citation type="submission" date="2020-09" db="EMBL/GenBank/DDBJ databases">
        <authorList>
            <person name="Sun Q."/>
            <person name="Zhou Y."/>
        </authorList>
    </citation>
    <scope>NUCLEOTIDE SEQUENCE</scope>
    <source>
        <strain evidence="4">CGMCC 1.15360</strain>
    </source>
</reference>
<dbReference type="InterPro" id="IPR050268">
    <property type="entry name" value="NADH-dep_flavin_reductase"/>
</dbReference>
<keyword evidence="5" id="KW-1185">Reference proteome</keyword>
<dbReference type="Gene3D" id="2.30.110.10">
    <property type="entry name" value="Electron Transport, Fmn-binding Protein, Chain A"/>
    <property type="match status" value="1"/>
</dbReference>
<accession>A0A917DTY1</accession>
<keyword evidence="4" id="KW-0503">Monooxygenase</keyword>
<dbReference type="EMBL" id="BMIP01000004">
    <property type="protein sequence ID" value="GGD70703.1"/>
    <property type="molecule type" value="Genomic_DNA"/>
</dbReference>
<evidence type="ECO:0000313" key="4">
    <source>
        <dbReference type="EMBL" id="GGD70703.1"/>
    </source>
</evidence>
<sequence length="171" mass="18506">MPQDGPNVDVEIDPAHFRDVLGNYPTGVCVITASHASNGAVGIVVGSFGSVSLDPPLVAFYIGKGSGSWPQVRECGQFCVNVLGEDQLDLCGRIASRREDKFHDVAHRLTENGMPVLDDVVAYIECAIDAEIDAGDHFIVLGRVINLTTERDVGPLLFFRGGYGRFKELDE</sequence>
<dbReference type="PANTHER" id="PTHR30466">
    <property type="entry name" value="FLAVIN REDUCTASE"/>
    <property type="match status" value="1"/>
</dbReference>
<feature type="domain" description="Flavin reductase like" evidence="3">
    <location>
        <begin position="21"/>
        <end position="165"/>
    </location>
</feature>
<organism evidence="4 5">
    <name type="scientific">Croceicoccus mobilis</name>
    <dbReference type="NCBI Taxonomy" id="1703339"/>
    <lineage>
        <taxon>Bacteria</taxon>
        <taxon>Pseudomonadati</taxon>
        <taxon>Pseudomonadota</taxon>
        <taxon>Alphaproteobacteria</taxon>
        <taxon>Sphingomonadales</taxon>
        <taxon>Erythrobacteraceae</taxon>
        <taxon>Croceicoccus</taxon>
    </lineage>
</organism>
<dbReference type="PANTHER" id="PTHR30466:SF11">
    <property type="entry name" value="FLAVIN-DEPENDENT MONOOXYGENASE, REDUCTASE SUBUNIT HSAB"/>
    <property type="match status" value="1"/>
</dbReference>
<dbReference type="Proteomes" id="UP000612349">
    <property type="component" value="Unassembled WGS sequence"/>
</dbReference>
<comment type="caution">
    <text evidence="4">The sequence shown here is derived from an EMBL/GenBank/DDBJ whole genome shotgun (WGS) entry which is preliminary data.</text>
</comment>
<dbReference type="OrthoDB" id="9792858at2"/>
<evidence type="ECO:0000256" key="1">
    <source>
        <dbReference type="ARBA" id="ARBA00008898"/>
    </source>
</evidence>
<dbReference type="GO" id="GO:0042602">
    <property type="term" value="F:riboflavin reductase (NADPH) activity"/>
    <property type="evidence" value="ECO:0007669"/>
    <property type="project" value="TreeGrafter"/>
</dbReference>
<dbReference type="InterPro" id="IPR002563">
    <property type="entry name" value="Flavin_Rdtase-like_dom"/>
</dbReference>
<evidence type="ECO:0000313" key="5">
    <source>
        <dbReference type="Proteomes" id="UP000612349"/>
    </source>
</evidence>
<name>A0A917DTY1_9SPHN</name>
<protein>
    <submittedName>
        <fullName evidence="4">Monooxygenase</fullName>
    </submittedName>
</protein>
<evidence type="ECO:0000259" key="3">
    <source>
        <dbReference type="SMART" id="SM00903"/>
    </source>
</evidence>
<dbReference type="SMART" id="SM00903">
    <property type="entry name" value="Flavin_Reduct"/>
    <property type="match status" value="1"/>
</dbReference>